<reference evidence="6 7" key="1">
    <citation type="submission" date="2014-03" db="EMBL/GenBank/DDBJ databases">
        <title>The genomes of two eusocial bee gut symbionts.</title>
        <authorList>
            <person name="Kwong W.K."/>
            <person name="Engel P."/>
            <person name="Koch H."/>
            <person name="Moran N.A."/>
        </authorList>
    </citation>
    <scope>NUCLEOTIDE SEQUENCE [LARGE SCALE GENOMIC DNA]</scope>
    <source>
        <strain evidence="7">wkB29</strain>
    </source>
</reference>
<dbReference type="PROSITE" id="PS00757">
    <property type="entry name" value="PROK_SULFATE_BIND_2"/>
    <property type="match status" value="1"/>
</dbReference>
<dbReference type="GO" id="GO:0140104">
    <property type="term" value="F:molecular carrier activity"/>
    <property type="evidence" value="ECO:0007669"/>
    <property type="project" value="InterPro"/>
</dbReference>
<evidence type="ECO:0000256" key="3">
    <source>
        <dbReference type="ARBA" id="ARBA00022448"/>
    </source>
</evidence>
<dbReference type="NCBIfam" id="NF008022">
    <property type="entry name" value="PRK10752.1"/>
    <property type="match status" value="1"/>
</dbReference>
<dbReference type="SUPFAM" id="SSF53850">
    <property type="entry name" value="Periplasmic binding protein-like II"/>
    <property type="match status" value="1"/>
</dbReference>
<evidence type="ECO:0000256" key="5">
    <source>
        <dbReference type="ARBA" id="ARBA00022764"/>
    </source>
</evidence>
<dbReference type="AlphaFoldDB" id="A0A836Z4V0"/>
<comment type="caution">
    <text evidence="6">The sequence shown here is derived from an EMBL/GenBank/DDBJ whole genome shotgun (WGS) entry which is preliminary data.</text>
</comment>
<dbReference type="Pfam" id="PF13531">
    <property type="entry name" value="SBP_bac_11"/>
    <property type="match status" value="1"/>
</dbReference>
<dbReference type="CDD" id="cd01005">
    <property type="entry name" value="PBP2_CysP"/>
    <property type="match status" value="1"/>
</dbReference>
<evidence type="ECO:0000313" key="6">
    <source>
        <dbReference type="EMBL" id="KDN14336.1"/>
    </source>
</evidence>
<dbReference type="NCBIfam" id="NF008106">
    <property type="entry name" value="PRK10852.1"/>
    <property type="match status" value="1"/>
</dbReference>
<accession>A0A836Z4V0</accession>
<evidence type="ECO:0000256" key="1">
    <source>
        <dbReference type="ARBA" id="ARBA00004418"/>
    </source>
</evidence>
<gene>
    <name evidence="6" type="ORF">SALWKB29_1638</name>
</gene>
<evidence type="ECO:0000256" key="2">
    <source>
        <dbReference type="ARBA" id="ARBA00006099"/>
    </source>
</evidence>
<proteinExistence type="inferred from homology"/>
<evidence type="ECO:0000313" key="7">
    <source>
        <dbReference type="Proteomes" id="UP000027170"/>
    </source>
</evidence>
<dbReference type="NCBIfam" id="TIGR00971">
    <property type="entry name" value="3a0106s03"/>
    <property type="match status" value="1"/>
</dbReference>
<dbReference type="PANTHER" id="PTHR30368:SF2">
    <property type="entry name" value="SULFATE-BINDING PROTEIN"/>
    <property type="match status" value="1"/>
</dbReference>
<dbReference type="Proteomes" id="UP000027170">
    <property type="component" value="Unassembled WGS sequence"/>
</dbReference>
<keyword evidence="7" id="KW-1185">Reference proteome</keyword>
<dbReference type="InterPro" id="IPR005669">
    <property type="entry name" value="Thiosulph/SO4-bd"/>
</dbReference>
<dbReference type="PANTHER" id="PTHR30368">
    <property type="entry name" value="SULFATE-BINDING PROTEIN"/>
    <property type="match status" value="1"/>
</dbReference>
<keyword evidence="4" id="KW-0732">Signal</keyword>
<keyword evidence="3" id="KW-0813">Transport</keyword>
<protein>
    <submittedName>
        <fullName evidence="6">Sulfate and thiosulfate binding protein CysP</fullName>
    </submittedName>
</protein>
<keyword evidence="5" id="KW-0574">Periplasm</keyword>
<dbReference type="GO" id="GO:1901681">
    <property type="term" value="F:sulfur compound binding"/>
    <property type="evidence" value="ECO:0007669"/>
    <property type="project" value="InterPro"/>
</dbReference>
<evidence type="ECO:0000256" key="4">
    <source>
        <dbReference type="ARBA" id="ARBA00022729"/>
    </source>
</evidence>
<organism evidence="6 7">
    <name type="scientific">Snodgrassella communis</name>
    <dbReference type="NCBI Taxonomy" id="2946699"/>
    <lineage>
        <taxon>Bacteria</taxon>
        <taxon>Pseudomonadati</taxon>
        <taxon>Pseudomonadota</taxon>
        <taxon>Betaproteobacteria</taxon>
        <taxon>Neisseriales</taxon>
        <taxon>Neisseriaceae</taxon>
        <taxon>Snodgrassella</taxon>
    </lineage>
</organism>
<dbReference type="GO" id="GO:0042597">
    <property type="term" value="C:periplasmic space"/>
    <property type="evidence" value="ECO:0007669"/>
    <property type="project" value="UniProtKB-SubCell"/>
</dbReference>
<dbReference type="EMBL" id="JFZV01000008">
    <property type="protein sequence ID" value="KDN14336.1"/>
    <property type="molecule type" value="Genomic_DNA"/>
</dbReference>
<dbReference type="GO" id="GO:1902358">
    <property type="term" value="P:sulfate transmembrane transport"/>
    <property type="evidence" value="ECO:0007669"/>
    <property type="project" value="InterPro"/>
</dbReference>
<dbReference type="InterPro" id="IPR034408">
    <property type="entry name" value="Sulphate/thiosulphate_BS"/>
</dbReference>
<sequence>MDIQPKQHLVFSYKETKKQYFHPYTSIATFKHSSTNKKSGMNIFRYHRLLLTILAGLTACDSNHNKTTLLNASYDATRELYQHYNTDFQHYWYQQTGQKIHIRQSNGGSGKQAIAVQNGLKADVVTLALAGDINALNHGKKALLQPNWQQRLPHNSTPYTSTIVFLVRKGNPKNIHDWGDLIQNNIQIITANPKTSGGARWNFLAAWAWARHQPGGNDTSAQAFLRTLLQHVPMMDTGARAATITFTHRQLGDVLLTWENEARLALKQAPDEFEIITPSLSILCEPPVAVVDSNMTTPNKRRLANAYLQHLYSDSAQRLVAQSYFRPVNPKILAEYRHQFPSLQLVSIDKEFGGWTAVQQRFFSDGGIFDQLYASPKP</sequence>
<name>A0A836Z4V0_9NEIS</name>
<comment type="subcellular location">
    <subcellularLocation>
        <location evidence="1">Periplasm</location>
    </subcellularLocation>
</comment>
<dbReference type="Gene3D" id="3.40.190.10">
    <property type="entry name" value="Periplasmic binding protein-like II"/>
    <property type="match status" value="2"/>
</dbReference>
<comment type="similarity">
    <text evidence="2">Belongs to the prokaryotic sulfate-binding protein family.</text>
</comment>